<comment type="caution">
    <text evidence="1">The sequence shown here is derived from an EMBL/GenBank/DDBJ whole genome shotgun (WGS) entry which is preliminary data.</text>
</comment>
<sequence length="60" mass="6744">MVIALKYAALTWDFVTRSTRIVESIQEWLAFLAGGIRQSARSHGGEQMVCCIARARDCKQ</sequence>
<organism evidence="1 2">
    <name type="scientific">Bradyrhizobium zhanjiangense</name>
    <dbReference type="NCBI Taxonomy" id="1325107"/>
    <lineage>
        <taxon>Bacteria</taxon>
        <taxon>Pseudomonadati</taxon>
        <taxon>Pseudomonadota</taxon>
        <taxon>Alphaproteobacteria</taxon>
        <taxon>Hyphomicrobiales</taxon>
        <taxon>Nitrobacteraceae</taxon>
        <taxon>Bradyrhizobium</taxon>
    </lineage>
</organism>
<evidence type="ECO:0000313" key="1">
    <source>
        <dbReference type="EMBL" id="RXG96845.1"/>
    </source>
</evidence>
<reference evidence="1 2" key="1">
    <citation type="submission" date="2018-10" db="EMBL/GenBank/DDBJ databases">
        <title>Bradyrhizobium sp. nov., isolated from effective nodules of peanut in China.</title>
        <authorList>
            <person name="Li Y."/>
        </authorList>
    </citation>
    <scope>NUCLEOTIDE SEQUENCE [LARGE SCALE GENOMIC DNA]</scope>
    <source>
        <strain evidence="1 2">CCBAU 51781</strain>
    </source>
</reference>
<keyword evidence="2" id="KW-1185">Reference proteome</keyword>
<accession>A0ABY0DN90</accession>
<dbReference type="Proteomes" id="UP000289946">
    <property type="component" value="Unassembled WGS sequence"/>
</dbReference>
<proteinExistence type="predicted"/>
<gene>
    <name evidence="1" type="ORF">EAS62_09065</name>
</gene>
<name>A0ABY0DN90_9BRAD</name>
<evidence type="ECO:0000313" key="2">
    <source>
        <dbReference type="Proteomes" id="UP000289946"/>
    </source>
</evidence>
<protein>
    <submittedName>
        <fullName evidence="1">Uncharacterized protein</fullName>
    </submittedName>
</protein>
<dbReference type="EMBL" id="RDRA01000005">
    <property type="protein sequence ID" value="RXG96845.1"/>
    <property type="molecule type" value="Genomic_DNA"/>
</dbReference>